<dbReference type="PRINTS" id="PR00114">
    <property type="entry name" value="STPHPHTASE"/>
</dbReference>
<dbReference type="InterPro" id="IPR004843">
    <property type="entry name" value="Calcineurin-like_PHP"/>
</dbReference>
<dbReference type="InterPro" id="IPR029052">
    <property type="entry name" value="Metallo-depent_PP-like"/>
</dbReference>
<comment type="similarity">
    <text evidence="4">Belongs to the PPP phosphatase family.</text>
</comment>
<dbReference type="EMBL" id="LXWW01000210">
    <property type="protein sequence ID" value="OAO14808.1"/>
    <property type="molecule type" value="Genomic_DNA"/>
</dbReference>
<comment type="catalytic activity">
    <reaction evidence="4">
        <text>O-phospho-L-threonyl-[protein] + H2O = L-threonyl-[protein] + phosphate</text>
        <dbReference type="Rhea" id="RHEA:47004"/>
        <dbReference type="Rhea" id="RHEA-COMP:11060"/>
        <dbReference type="Rhea" id="RHEA-COMP:11605"/>
        <dbReference type="ChEBI" id="CHEBI:15377"/>
        <dbReference type="ChEBI" id="CHEBI:30013"/>
        <dbReference type="ChEBI" id="CHEBI:43474"/>
        <dbReference type="ChEBI" id="CHEBI:61977"/>
        <dbReference type="EC" id="3.1.3.16"/>
    </reaction>
</comment>
<reference evidence="6 7" key="1">
    <citation type="submission" date="2016-05" db="EMBL/GenBank/DDBJ databases">
        <title>Nuclear genome of Blastocystis sp. subtype 1 NandII.</title>
        <authorList>
            <person name="Gentekaki E."/>
            <person name="Curtis B."/>
            <person name="Stairs C."/>
            <person name="Eme L."/>
            <person name="Herman E."/>
            <person name="Klimes V."/>
            <person name="Arias M.C."/>
            <person name="Elias M."/>
            <person name="Hilliou F."/>
            <person name="Klute M."/>
            <person name="Malik S.-B."/>
            <person name="Pightling A."/>
            <person name="Rachubinski R."/>
            <person name="Salas D."/>
            <person name="Schlacht A."/>
            <person name="Suga H."/>
            <person name="Archibald J."/>
            <person name="Ball S.G."/>
            <person name="Clark G."/>
            <person name="Dacks J."/>
            <person name="Van Der Giezen M."/>
            <person name="Tsaousis A."/>
            <person name="Roger A."/>
        </authorList>
    </citation>
    <scope>NUCLEOTIDE SEQUENCE [LARGE SCALE GENOMIC DNA]</scope>
    <source>
        <strain evidence="7">ATCC 50177 / NandII</strain>
    </source>
</reference>
<organism evidence="6 7">
    <name type="scientific">Blastocystis sp. subtype 1 (strain ATCC 50177 / NandII)</name>
    <dbReference type="NCBI Taxonomy" id="478820"/>
    <lineage>
        <taxon>Eukaryota</taxon>
        <taxon>Sar</taxon>
        <taxon>Stramenopiles</taxon>
        <taxon>Bigyra</taxon>
        <taxon>Opalozoa</taxon>
        <taxon>Opalinata</taxon>
        <taxon>Blastocystidae</taxon>
        <taxon>Blastocystis</taxon>
    </lineage>
</organism>
<dbReference type="SUPFAM" id="SSF56300">
    <property type="entry name" value="Metallo-dependent phosphatases"/>
    <property type="match status" value="1"/>
</dbReference>
<keyword evidence="2 4" id="KW-0378">Hydrolase</keyword>
<feature type="domain" description="Serine/threonine specific protein phosphatases" evidence="5">
    <location>
        <begin position="622"/>
        <end position="627"/>
    </location>
</feature>
<dbReference type="OrthoDB" id="6046730at2759"/>
<keyword evidence="7" id="KW-1185">Reference proteome</keyword>
<evidence type="ECO:0000313" key="7">
    <source>
        <dbReference type="Proteomes" id="UP000078348"/>
    </source>
</evidence>
<dbReference type="Proteomes" id="UP000078348">
    <property type="component" value="Unassembled WGS sequence"/>
</dbReference>
<name>A0A196SCS2_BLAHN</name>
<dbReference type="EC" id="3.1.3.16" evidence="4"/>
<dbReference type="Gene3D" id="3.60.21.10">
    <property type="match status" value="1"/>
</dbReference>
<dbReference type="GO" id="GO:0004722">
    <property type="term" value="F:protein serine/threonine phosphatase activity"/>
    <property type="evidence" value="ECO:0007669"/>
    <property type="project" value="UniProtKB-EC"/>
</dbReference>
<dbReference type="PROSITE" id="PS00125">
    <property type="entry name" value="SER_THR_PHOSPHATASE"/>
    <property type="match status" value="1"/>
</dbReference>
<dbReference type="AlphaFoldDB" id="A0A196SCS2"/>
<sequence>MDTRVYQYPRHTEGGKHARLVVPQYNDDDHLMVLATSLMATEDPHNPIAELQRNTLYFMSTMPGILGVAFVDDAFWMKECQKFNLKCYDTFPKAPFGMPFIFGLLKTSMERHPGYPFYGYINGDILVENTIADVLKKTRDDIRSGILGDRVSLFTHRKNMFAEFPADLYSNHKESRDELFSIFNHRSVTYWDVAIDLFVFTPSVFPWTLMPNFVIGRTKYDNYIIQSLAHDPSQVMVDMSNTVAIVHQTVDGVRSGLRKQRSEKKSSISMLWNELVLSIAGIKDCCQDIWFAEQSTHVVVPTPAGVCVEPKLTRSYMEDDFQVNELDLLQKYIHKEDQRRCLFVVEGAVTGFATSLCSHSYYLCTNRKQCILSRKRVAACGLAETVTVICTEITRDKYTSQLVDYLEYYNAHFDTVVSLLPSGDGLIHFISLYQQKHPTPCKKPFLYFIRGFNRVQTRNSVLIDADMDVVELLEYKYFFDGPHFPEMGLAVYCQKGRKDQLAELLAMGKELEISIQKVDEWIADVSDCKLLSKPEVEALCEKAKEIMANESNVQTIHCPVTICGDIHGQFRDLLELFKIGGVLPDTNYLFMGDYVDRGFHSVETITLLVLLKVRYPDRIYLLRGNHETRSVNISNGFFDECVRKYGDTSVWKCFNDLFSYFILTALIDDEVFAVHGGLSPSIQSIDQIRDLDRTADGWGVSTRGAGYTFGEDISREFNKANCISLITRAHQVVMEGFNWCHDQNVITVFSAPNYCYRCGNQGAILEIGENMDFSILQFNPAPVPRDPELAKRAPVFFPHESYAFQSLYL</sequence>
<evidence type="ECO:0000256" key="2">
    <source>
        <dbReference type="ARBA" id="ARBA00022801"/>
    </source>
</evidence>
<evidence type="ECO:0000313" key="6">
    <source>
        <dbReference type="EMBL" id="OAO14808.1"/>
    </source>
</evidence>
<dbReference type="STRING" id="478820.A0A196SCS2"/>
<keyword evidence="1" id="KW-0479">Metal-binding</keyword>
<evidence type="ECO:0000256" key="4">
    <source>
        <dbReference type="RuleBase" id="RU004273"/>
    </source>
</evidence>
<dbReference type="PANTHER" id="PTHR45619">
    <property type="entry name" value="SERINE/THREONINE-PROTEIN PHOSPHATASE PP2A-RELATED"/>
    <property type="match status" value="1"/>
</dbReference>
<evidence type="ECO:0000256" key="1">
    <source>
        <dbReference type="ARBA" id="ARBA00022723"/>
    </source>
</evidence>
<keyword evidence="3" id="KW-0464">Manganese</keyword>
<evidence type="ECO:0000259" key="5">
    <source>
        <dbReference type="PROSITE" id="PS00125"/>
    </source>
</evidence>
<dbReference type="GO" id="GO:0046872">
    <property type="term" value="F:metal ion binding"/>
    <property type="evidence" value="ECO:0007669"/>
    <property type="project" value="UniProtKB-KW"/>
</dbReference>
<protein>
    <recommendedName>
        <fullName evidence="4">Serine/threonine-protein phosphatase</fullName>
        <ecNumber evidence="4">3.1.3.16</ecNumber>
    </recommendedName>
</protein>
<evidence type="ECO:0000256" key="3">
    <source>
        <dbReference type="ARBA" id="ARBA00023211"/>
    </source>
</evidence>
<dbReference type="InterPro" id="IPR047129">
    <property type="entry name" value="PPA2-like"/>
</dbReference>
<dbReference type="Pfam" id="PF00149">
    <property type="entry name" value="Metallophos"/>
    <property type="match status" value="1"/>
</dbReference>
<accession>A0A196SCS2</accession>
<gene>
    <name evidence="6" type="ORF">AV274_3512</name>
</gene>
<dbReference type="InterPro" id="IPR006186">
    <property type="entry name" value="Ser/Thr-sp_prot-phosphatase"/>
</dbReference>
<proteinExistence type="inferred from homology"/>
<dbReference type="SMART" id="SM00156">
    <property type="entry name" value="PP2Ac"/>
    <property type="match status" value="1"/>
</dbReference>
<comment type="caution">
    <text evidence="6">The sequence shown here is derived from an EMBL/GenBank/DDBJ whole genome shotgun (WGS) entry which is preliminary data.</text>
</comment>